<dbReference type="FunFam" id="1.10.10.60:FF:000007">
    <property type="entry name" value="Two-component response regulator"/>
    <property type="match status" value="1"/>
</dbReference>
<keyword evidence="3" id="KW-0804">Transcription</keyword>
<dbReference type="SUPFAM" id="SSF46689">
    <property type="entry name" value="Homeodomain-like"/>
    <property type="match status" value="1"/>
</dbReference>
<dbReference type="PANTHER" id="PTHR31499">
    <property type="entry name" value="MYB FAMILY TRANSCRIPTION FACTOR PHL11"/>
    <property type="match status" value="1"/>
</dbReference>
<dbReference type="AlphaFoldDB" id="A0ABD1B271"/>
<evidence type="ECO:0000256" key="2">
    <source>
        <dbReference type="ARBA" id="ARBA00023015"/>
    </source>
</evidence>
<dbReference type="GO" id="GO:0005634">
    <property type="term" value="C:nucleus"/>
    <property type="evidence" value="ECO:0007669"/>
    <property type="project" value="UniProtKB-SubCell"/>
</dbReference>
<dbReference type="InterPro" id="IPR009057">
    <property type="entry name" value="Homeodomain-like_sf"/>
</dbReference>
<evidence type="ECO:0000313" key="6">
    <source>
        <dbReference type="Proteomes" id="UP001558713"/>
    </source>
</evidence>
<dbReference type="EMBL" id="JBANAX010000524">
    <property type="protein sequence ID" value="KAL1205186.1"/>
    <property type="molecule type" value="Genomic_DNA"/>
</dbReference>
<proteinExistence type="predicted"/>
<comment type="subcellular location">
    <subcellularLocation>
        <location evidence="1">Nucleus</location>
    </subcellularLocation>
</comment>
<dbReference type="PROSITE" id="PS50890">
    <property type="entry name" value="PUA"/>
    <property type="match status" value="1"/>
</dbReference>
<evidence type="ECO:0000256" key="1">
    <source>
        <dbReference type="ARBA" id="ARBA00004123"/>
    </source>
</evidence>
<evidence type="ECO:0000256" key="4">
    <source>
        <dbReference type="ARBA" id="ARBA00023242"/>
    </source>
</evidence>
<name>A0ABD1B271_CARAN</name>
<keyword evidence="6" id="KW-1185">Reference proteome</keyword>
<dbReference type="NCBIfam" id="TIGR01557">
    <property type="entry name" value="myb_SHAQKYF"/>
    <property type="match status" value="1"/>
</dbReference>
<dbReference type="Proteomes" id="UP001558713">
    <property type="component" value="Unassembled WGS sequence"/>
</dbReference>
<dbReference type="Gene3D" id="1.10.10.60">
    <property type="entry name" value="Homeodomain-like"/>
    <property type="match status" value="1"/>
</dbReference>
<comment type="caution">
    <text evidence="5">The sequence shown here is derived from an EMBL/GenBank/DDBJ whole genome shotgun (WGS) entry which is preliminary data.</text>
</comment>
<organism evidence="5 6">
    <name type="scientific">Cardamine amara subsp. amara</name>
    <dbReference type="NCBI Taxonomy" id="228776"/>
    <lineage>
        <taxon>Eukaryota</taxon>
        <taxon>Viridiplantae</taxon>
        <taxon>Streptophyta</taxon>
        <taxon>Embryophyta</taxon>
        <taxon>Tracheophyta</taxon>
        <taxon>Spermatophyta</taxon>
        <taxon>Magnoliopsida</taxon>
        <taxon>eudicotyledons</taxon>
        <taxon>Gunneridae</taxon>
        <taxon>Pentapetalae</taxon>
        <taxon>rosids</taxon>
        <taxon>malvids</taxon>
        <taxon>Brassicales</taxon>
        <taxon>Brassicaceae</taxon>
        <taxon>Cardamineae</taxon>
        <taxon>Cardamine</taxon>
    </lineage>
</organism>
<sequence>MSSQEMKKKEKGKEVVTSFHHPDHFDHTEEVPMFFSEQEISALLEATKETCKENLGLEQSKRDCSEKVGIEEGKSSSSKITPCIFYTSDEKARLRWSSDLHDCFVNAVAKLGGPNKATPKSVKEMMEVEGIALHHVKSHLQKFRLGKCNIRDGTKQYIRRYKNAREITKSSASVIPPRPLVNIKPKVMESIKPKHKKAKEVHGSLYMLIKHDLHLQRSREAQRMQMTLAIENQRKMLEAQYFKASITPSVPSQYTNYTLPATIISQQPSSLKQEQWPPLSYATSIEDFCNDNMACLSLSDFTQNTRNTLSIYKPLMHPTQGSLQFNDNHNYNMGQGFIYPYMNINRQSMAGSSTFTTHQQIHLNGDGVIYNSCCNTTFLPSVVPGVIDSDLYHQGTSNNAISFSATPQSLQGNVPYHMYSSYPPYNTLEVVKAQLDALQSSSTSQTQEIPSHETNLSSFATVDEVDPVDKYIDWGKVEETNTELDPVEILEALGLGVNP</sequence>
<accession>A0ABD1B271</accession>
<protein>
    <submittedName>
        <fullName evidence="5">Protein PHR1-LIKE 3</fullName>
    </submittedName>
</protein>
<dbReference type="InterPro" id="IPR046955">
    <property type="entry name" value="PHR1-like"/>
</dbReference>
<dbReference type="InterPro" id="IPR006447">
    <property type="entry name" value="Myb_dom_plants"/>
</dbReference>
<evidence type="ECO:0000313" key="5">
    <source>
        <dbReference type="EMBL" id="KAL1205186.1"/>
    </source>
</evidence>
<evidence type="ECO:0000256" key="3">
    <source>
        <dbReference type="ARBA" id="ARBA00023163"/>
    </source>
</evidence>
<dbReference type="PANTHER" id="PTHR31499:SF68">
    <property type="entry name" value="HOMEODOMAIN-LIKE SUPERFAMILY PROTEIN"/>
    <property type="match status" value="1"/>
</dbReference>
<gene>
    <name evidence="5" type="ORF">V5N11_021354</name>
</gene>
<keyword evidence="2" id="KW-0805">Transcription regulation</keyword>
<keyword evidence="4" id="KW-0539">Nucleus</keyword>
<reference evidence="5 6" key="1">
    <citation type="submission" date="2024-04" db="EMBL/GenBank/DDBJ databases">
        <title>Genome assembly C_amara_ONT_v2.</title>
        <authorList>
            <person name="Yant L."/>
            <person name="Moore C."/>
            <person name="Slenker M."/>
        </authorList>
    </citation>
    <scope>NUCLEOTIDE SEQUENCE [LARGE SCALE GENOMIC DNA]</scope>
    <source>
        <tissue evidence="5">Leaf</tissue>
    </source>
</reference>